<evidence type="ECO:0000256" key="6">
    <source>
        <dbReference type="PIRSR" id="PIRSR606118-50"/>
    </source>
</evidence>
<dbReference type="Pfam" id="PF00239">
    <property type="entry name" value="Resolvase"/>
    <property type="match status" value="1"/>
</dbReference>
<dbReference type="GO" id="GO:0003677">
    <property type="term" value="F:DNA binding"/>
    <property type="evidence" value="ECO:0007669"/>
    <property type="project" value="UniProtKB-KW"/>
</dbReference>
<keyword evidence="3" id="KW-0230">DNA invertase</keyword>
<dbReference type="PANTHER" id="PTHR30461">
    <property type="entry name" value="DNA-INVERTASE FROM LAMBDOID PROPHAGE"/>
    <property type="match status" value="1"/>
</dbReference>
<evidence type="ECO:0000256" key="1">
    <source>
        <dbReference type="ARBA" id="ARBA00009913"/>
    </source>
</evidence>
<dbReference type="SMART" id="SM00857">
    <property type="entry name" value="Resolvase"/>
    <property type="match status" value="1"/>
</dbReference>
<dbReference type="InterPro" id="IPR050639">
    <property type="entry name" value="SSR_resolvase"/>
</dbReference>
<feature type="active site" description="O-(5'-phospho-DNA)-serine intermediate" evidence="6 7">
    <location>
        <position position="9"/>
    </location>
</feature>
<dbReference type="GO" id="GO:0015074">
    <property type="term" value="P:DNA integration"/>
    <property type="evidence" value="ECO:0007669"/>
    <property type="project" value="UniProtKB-KW"/>
</dbReference>
<dbReference type="Proteomes" id="UP000254889">
    <property type="component" value="Chromosome"/>
</dbReference>
<dbReference type="PROSITE" id="PS51736">
    <property type="entry name" value="RECOMBINASES_3"/>
    <property type="match status" value="1"/>
</dbReference>
<dbReference type="OrthoDB" id="9800103at2"/>
<sequence>MRIGYARVSTDEQSIDLQVDALKRFGCEIIFKDEGHSGASRNRPGLEQCLSQLKVGDDLVVWKLDRLGRSLPHLLEVVNDLDRRRIGLASLSEAINTGSPGGVLVFHIMAALAQFERALISERTKAGMVSARERGRHVGRPRKLDDGSVIAAISEADGKPGGVAHAATRLGVSRATVYRALKRVAVAS</sequence>
<reference evidence="9 10" key="1">
    <citation type="submission" date="2018-07" db="EMBL/GenBank/DDBJ databases">
        <authorList>
            <person name="Quirk P.G."/>
            <person name="Krulwich T.A."/>
        </authorList>
    </citation>
    <scope>NUCLEOTIDE SEQUENCE [LARGE SCALE GENOMIC DNA]</scope>
    <source>
        <strain evidence="9 10">CC-BB4</strain>
    </source>
</reference>
<dbReference type="EMBL" id="CP031417">
    <property type="protein sequence ID" value="AXK83913.1"/>
    <property type="molecule type" value="Genomic_DNA"/>
</dbReference>
<gene>
    <name evidence="9" type="ORF">DW352_07735</name>
</gene>
<dbReference type="RefSeq" id="WP_115694292.1">
    <property type="nucleotide sequence ID" value="NZ_CP031417.1"/>
</dbReference>
<keyword evidence="10" id="KW-1185">Reference proteome</keyword>
<dbReference type="Gene3D" id="3.40.50.1390">
    <property type="entry name" value="Resolvase, N-terminal catalytic domain"/>
    <property type="match status" value="1"/>
</dbReference>
<keyword evidence="2" id="KW-0229">DNA integration</keyword>
<dbReference type="PROSITE" id="PS00398">
    <property type="entry name" value="RECOMBINASES_2"/>
    <property type="match status" value="1"/>
</dbReference>
<dbReference type="AlphaFoldDB" id="A0A346A416"/>
<keyword evidence="5" id="KW-0233">DNA recombination</keyword>
<dbReference type="InterPro" id="IPR006118">
    <property type="entry name" value="Recombinase_CS"/>
</dbReference>
<accession>A0A346A416</accession>
<evidence type="ECO:0000256" key="2">
    <source>
        <dbReference type="ARBA" id="ARBA00022908"/>
    </source>
</evidence>
<dbReference type="PANTHER" id="PTHR30461:SF2">
    <property type="entry name" value="SERINE RECOMBINASE PINE-RELATED"/>
    <property type="match status" value="1"/>
</dbReference>
<organism evidence="9 10">
    <name type="scientific">Pseudolabrys taiwanensis</name>
    <dbReference type="NCBI Taxonomy" id="331696"/>
    <lineage>
        <taxon>Bacteria</taxon>
        <taxon>Pseudomonadati</taxon>
        <taxon>Pseudomonadota</taxon>
        <taxon>Alphaproteobacteria</taxon>
        <taxon>Hyphomicrobiales</taxon>
        <taxon>Xanthobacteraceae</taxon>
        <taxon>Pseudolabrys</taxon>
    </lineage>
</organism>
<evidence type="ECO:0000256" key="3">
    <source>
        <dbReference type="ARBA" id="ARBA00023100"/>
    </source>
</evidence>
<evidence type="ECO:0000313" key="10">
    <source>
        <dbReference type="Proteomes" id="UP000254889"/>
    </source>
</evidence>
<keyword evidence="4" id="KW-0238">DNA-binding</keyword>
<feature type="domain" description="Resolvase/invertase-type recombinase catalytic" evidence="8">
    <location>
        <begin position="1"/>
        <end position="135"/>
    </location>
</feature>
<dbReference type="SUPFAM" id="SSF53041">
    <property type="entry name" value="Resolvase-like"/>
    <property type="match status" value="1"/>
</dbReference>
<evidence type="ECO:0000256" key="5">
    <source>
        <dbReference type="ARBA" id="ARBA00023172"/>
    </source>
</evidence>
<protein>
    <submittedName>
        <fullName evidence="9">Recombinase family protein</fullName>
    </submittedName>
</protein>
<dbReference type="InterPro" id="IPR006119">
    <property type="entry name" value="Resolv_N"/>
</dbReference>
<evidence type="ECO:0000259" key="8">
    <source>
        <dbReference type="PROSITE" id="PS51736"/>
    </source>
</evidence>
<dbReference type="GO" id="GO:0000150">
    <property type="term" value="F:DNA strand exchange activity"/>
    <property type="evidence" value="ECO:0007669"/>
    <property type="project" value="UniProtKB-KW"/>
</dbReference>
<dbReference type="KEGG" id="ptaw:DW352_07735"/>
<evidence type="ECO:0000256" key="7">
    <source>
        <dbReference type="PROSITE-ProRule" id="PRU10137"/>
    </source>
</evidence>
<name>A0A346A416_9HYPH</name>
<comment type="similarity">
    <text evidence="1">Belongs to the site-specific recombinase resolvase family.</text>
</comment>
<evidence type="ECO:0000313" key="9">
    <source>
        <dbReference type="EMBL" id="AXK83913.1"/>
    </source>
</evidence>
<evidence type="ECO:0000256" key="4">
    <source>
        <dbReference type="ARBA" id="ARBA00023125"/>
    </source>
</evidence>
<dbReference type="PROSITE" id="PS00397">
    <property type="entry name" value="RECOMBINASES_1"/>
    <property type="match status" value="1"/>
</dbReference>
<dbReference type="FunFam" id="3.40.50.1390:FF:000001">
    <property type="entry name" value="DNA recombinase"/>
    <property type="match status" value="1"/>
</dbReference>
<proteinExistence type="inferred from homology"/>
<dbReference type="CDD" id="cd03768">
    <property type="entry name" value="SR_ResInv"/>
    <property type="match status" value="1"/>
</dbReference>
<dbReference type="InterPro" id="IPR036162">
    <property type="entry name" value="Resolvase-like_N_sf"/>
</dbReference>